<organism evidence="2 3">
    <name type="scientific">Champsocephalus esox</name>
    <name type="common">pike icefish</name>
    <dbReference type="NCBI Taxonomy" id="159716"/>
    <lineage>
        <taxon>Eukaryota</taxon>
        <taxon>Metazoa</taxon>
        <taxon>Chordata</taxon>
        <taxon>Craniata</taxon>
        <taxon>Vertebrata</taxon>
        <taxon>Euteleostomi</taxon>
        <taxon>Actinopterygii</taxon>
        <taxon>Neopterygii</taxon>
        <taxon>Teleostei</taxon>
        <taxon>Neoteleostei</taxon>
        <taxon>Acanthomorphata</taxon>
        <taxon>Eupercaria</taxon>
        <taxon>Perciformes</taxon>
        <taxon>Notothenioidei</taxon>
        <taxon>Channichthyidae</taxon>
        <taxon>Champsocephalus</taxon>
    </lineage>
</organism>
<dbReference type="Proteomes" id="UP001335648">
    <property type="component" value="Unassembled WGS sequence"/>
</dbReference>
<protein>
    <submittedName>
        <fullName evidence="2">Uncharacterized protein</fullName>
    </submittedName>
</protein>
<evidence type="ECO:0000313" key="2">
    <source>
        <dbReference type="EMBL" id="KAK5879466.1"/>
    </source>
</evidence>
<gene>
    <name evidence="2" type="ORF">CesoFtcFv8_022579</name>
</gene>
<sequence>MEGVEVLEEGLARRRGGRPLGRWEVSGWLVAGRGGEGRRWASGGRLPYEDVARGEDRGYLGGSKGRRGGGRLGGNRLGGYRRLAVNAAGRAERGAFKAHRSGRG</sequence>
<comment type="caution">
    <text evidence="2">The sequence shown here is derived from an EMBL/GenBank/DDBJ whole genome shotgun (WGS) entry which is preliminary data.</text>
</comment>
<evidence type="ECO:0000256" key="1">
    <source>
        <dbReference type="SAM" id="MobiDB-lite"/>
    </source>
</evidence>
<feature type="region of interest" description="Disordered" evidence="1">
    <location>
        <begin position="56"/>
        <end position="75"/>
    </location>
</feature>
<proteinExistence type="predicted"/>
<dbReference type="EMBL" id="JAULUE010002064">
    <property type="protein sequence ID" value="KAK5879466.1"/>
    <property type="molecule type" value="Genomic_DNA"/>
</dbReference>
<evidence type="ECO:0000313" key="3">
    <source>
        <dbReference type="Proteomes" id="UP001335648"/>
    </source>
</evidence>
<keyword evidence="3" id="KW-1185">Reference proteome</keyword>
<accession>A0AAN8B708</accession>
<dbReference type="AlphaFoldDB" id="A0AAN8B708"/>
<reference evidence="2 3" key="1">
    <citation type="journal article" date="2023" name="Mol. Biol. Evol.">
        <title>Genomics of Secondarily Temperate Adaptation in the Only Non-Antarctic Icefish.</title>
        <authorList>
            <person name="Rivera-Colon A.G."/>
            <person name="Rayamajhi N."/>
            <person name="Minhas B.F."/>
            <person name="Madrigal G."/>
            <person name="Bilyk K.T."/>
            <person name="Yoon V."/>
            <person name="Hune M."/>
            <person name="Gregory S."/>
            <person name="Cheng C.H.C."/>
            <person name="Catchen J.M."/>
        </authorList>
    </citation>
    <scope>NUCLEOTIDE SEQUENCE [LARGE SCALE GENOMIC DNA]</scope>
    <source>
        <strain evidence="2">JC2023a</strain>
    </source>
</reference>
<name>A0AAN8B708_9TELE</name>